<feature type="transmembrane region" description="Helical" evidence="7">
    <location>
        <begin position="312"/>
        <end position="337"/>
    </location>
</feature>
<dbReference type="PANTHER" id="PTHR46895:SF6">
    <property type="entry name" value="G-PROTEIN COUPLED RECEPTORS FAMILY 1 PROFILE DOMAIN-CONTAINING PROTEIN"/>
    <property type="match status" value="1"/>
</dbReference>
<name>A0A0N5B257_STREA</name>
<reference evidence="10" key="1">
    <citation type="submission" date="2017-02" db="UniProtKB">
        <authorList>
            <consortium name="WormBaseParasite"/>
        </authorList>
    </citation>
    <scope>IDENTIFICATION</scope>
</reference>
<feature type="transmembrane region" description="Helical" evidence="7">
    <location>
        <begin position="64"/>
        <end position="87"/>
    </location>
</feature>
<evidence type="ECO:0000256" key="2">
    <source>
        <dbReference type="ARBA" id="ARBA00022692"/>
    </source>
</evidence>
<feature type="transmembrane region" description="Helical" evidence="7">
    <location>
        <begin position="107"/>
        <end position="127"/>
    </location>
</feature>
<comment type="subcellular location">
    <subcellularLocation>
        <location evidence="1">Membrane</location>
    </subcellularLocation>
</comment>
<dbReference type="GO" id="GO:0016020">
    <property type="term" value="C:membrane"/>
    <property type="evidence" value="ECO:0007669"/>
    <property type="project" value="UniProtKB-SubCell"/>
</dbReference>
<dbReference type="CDD" id="cd14978">
    <property type="entry name" value="7tmA_FMRFamide_R-like"/>
    <property type="match status" value="1"/>
</dbReference>
<feature type="compositionally biased region" description="Low complexity" evidence="6">
    <location>
        <begin position="418"/>
        <end position="427"/>
    </location>
</feature>
<dbReference type="Proteomes" id="UP000046392">
    <property type="component" value="Unplaced"/>
</dbReference>
<evidence type="ECO:0000256" key="4">
    <source>
        <dbReference type="ARBA" id="ARBA00023136"/>
    </source>
</evidence>
<evidence type="ECO:0000256" key="1">
    <source>
        <dbReference type="ARBA" id="ARBA00004370"/>
    </source>
</evidence>
<dbReference type="InterPro" id="IPR019427">
    <property type="entry name" value="7TM_GPCR_serpentine_rcpt_Srw"/>
</dbReference>
<sequence>MIFFDGVFYSDKCLSARALHESSYLETIMYTYIFPLQFAFGIIGNSLNLWIFVSDSLRNRANDLLAAVSLCDLIFLILMVPISLSHFESMKDMITFRYYYYYYKSELSALVNWISAAAIWLIFFVTAERYLVIKSPLRPKVYWWNRKRSTLLLAIFISTFLITSYHHFEYDCQMVYFCNGTQIRSFCYSAGFNTGNKNWDGSTNRTWEISSFRKYYIIYSTACNVLFVVLVPIIAVVVLTVLLIKNLDREEEILQHVDETCCHRLSISHHRQKRKVTITVIAIASCFAFTQGPSAVMYFWEMFIGLPEQRRFIHTLMSITTGLVITGKTTNFILFCLSSAHFRRKFVAIFFRKFPSLGQSTIGRRMTSRRASEFFPPKGELHISKDHEFHDHSTSGSKHSSFPRTSSSGFLHRPSILRSTSVESSKSNKSHRSNSEGSTKRVNSNLRTINKENKNLLKTPLPMVVEVINENRKTDTCDEI</sequence>
<dbReference type="Pfam" id="PF10324">
    <property type="entry name" value="7TM_GPCR_Srw"/>
    <property type="match status" value="1"/>
</dbReference>
<keyword evidence="2 5" id="KW-0812">Transmembrane</keyword>
<evidence type="ECO:0000256" key="5">
    <source>
        <dbReference type="RuleBase" id="RU000688"/>
    </source>
</evidence>
<organism evidence="9 10">
    <name type="scientific">Strongyloides papillosus</name>
    <name type="common">Intestinal threadworm</name>
    <dbReference type="NCBI Taxonomy" id="174720"/>
    <lineage>
        <taxon>Eukaryota</taxon>
        <taxon>Metazoa</taxon>
        <taxon>Ecdysozoa</taxon>
        <taxon>Nematoda</taxon>
        <taxon>Chromadorea</taxon>
        <taxon>Rhabditida</taxon>
        <taxon>Tylenchina</taxon>
        <taxon>Panagrolaimomorpha</taxon>
        <taxon>Strongyloidoidea</taxon>
        <taxon>Strongyloididae</taxon>
        <taxon>Strongyloides</taxon>
    </lineage>
</organism>
<dbReference type="SUPFAM" id="SSF81321">
    <property type="entry name" value="Family A G protein-coupled receptor-like"/>
    <property type="match status" value="1"/>
</dbReference>
<protein>
    <submittedName>
        <fullName evidence="10">G_PROTEIN_RECEP_F1_2 domain-containing protein</fullName>
    </submittedName>
</protein>
<keyword evidence="5" id="KW-0297">G-protein coupled receptor</keyword>
<evidence type="ECO:0000256" key="6">
    <source>
        <dbReference type="SAM" id="MobiDB-lite"/>
    </source>
</evidence>
<evidence type="ECO:0000313" key="10">
    <source>
        <dbReference type="WBParaSite" id="SPAL_0000016000.1"/>
    </source>
</evidence>
<evidence type="ECO:0000313" key="9">
    <source>
        <dbReference type="Proteomes" id="UP000046392"/>
    </source>
</evidence>
<keyword evidence="3 7" id="KW-1133">Transmembrane helix</keyword>
<dbReference type="WBParaSite" id="SPAL_0000016000.1">
    <property type="protein sequence ID" value="SPAL_0000016000.1"/>
    <property type="gene ID" value="SPAL_0000016000"/>
</dbReference>
<evidence type="ECO:0000256" key="7">
    <source>
        <dbReference type="SAM" id="Phobius"/>
    </source>
</evidence>
<dbReference type="PANTHER" id="PTHR46895">
    <property type="entry name" value="PROTEIN CBG20548-RELATED"/>
    <property type="match status" value="1"/>
</dbReference>
<dbReference type="InterPro" id="IPR000276">
    <property type="entry name" value="GPCR_Rhodpsn"/>
</dbReference>
<dbReference type="InterPro" id="IPR017452">
    <property type="entry name" value="GPCR_Rhodpsn_7TM"/>
</dbReference>
<feature type="transmembrane region" description="Helical" evidence="7">
    <location>
        <begin position="148"/>
        <end position="168"/>
    </location>
</feature>
<dbReference type="AlphaFoldDB" id="A0A0N5B257"/>
<feature type="region of interest" description="Disordered" evidence="6">
    <location>
        <begin position="388"/>
        <end position="444"/>
    </location>
</feature>
<feature type="domain" description="G-protein coupled receptors family 1 profile" evidence="8">
    <location>
        <begin position="44"/>
        <end position="335"/>
    </location>
</feature>
<dbReference type="Gene3D" id="1.20.1070.10">
    <property type="entry name" value="Rhodopsin 7-helix transmembrane proteins"/>
    <property type="match status" value="1"/>
</dbReference>
<keyword evidence="4 7" id="KW-0472">Membrane</keyword>
<dbReference type="PROSITE" id="PS50262">
    <property type="entry name" value="G_PROTEIN_RECEP_F1_2"/>
    <property type="match status" value="1"/>
</dbReference>
<feature type="transmembrane region" description="Helical" evidence="7">
    <location>
        <begin position="216"/>
        <end position="244"/>
    </location>
</feature>
<keyword evidence="9" id="KW-1185">Reference proteome</keyword>
<feature type="compositionally biased region" description="Polar residues" evidence="6">
    <location>
        <begin position="394"/>
        <end position="409"/>
    </location>
</feature>
<evidence type="ECO:0000256" key="3">
    <source>
        <dbReference type="ARBA" id="ARBA00022989"/>
    </source>
</evidence>
<evidence type="ECO:0000259" key="8">
    <source>
        <dbReference type="PROSITE" id="PS50262"/>
    </source>
</evidence>
<dbReference type="GO" id="GO:0008528">
    <property type="term" value="F:G protein-coupled peptide receptor activity"/>
    <property type="evidence" value="ECO:0007669"/>
    <property type="project" value="InterPro"/>
</dbReference>
<dbReference type="STRING" id="174720.A0A0N5B257"/>
<proteinExistence type="inferred from homology"/>
<feature type="transmembrane region" description="Helical" evidence="7">
    <location>
        <begin position="29"/>
        <end position="52"/>
    </location>
</feature>
<dbReference type="PRINTS" id="PR00237">
    <property type="entry name" value="GPCRRHODOPSN"/>
</dbReference>
<comment type="similarity">
    <text evidence="5">Belongs to the G-protein coupled receptor 1 family.</text>
</comment>
<keyword evidence="5" id="KW-0807">Transducer</keyword>
<keyword evidence="5" id="KW-0675">Receptor</keyword>
<feature type="transmembrane region" description="Helical" evidence="7">
    <location>
        <begin position="276"/>
        <end position="300"/>
    </location>
</feature>
<accession>A0A0N5B257</accession>
<dbReference type="PROSITE" id="PS00237">
    <property type="entry name" value="G_PROTEIN_RECEP_F1_1"/>
    <property type="match status" value="1"/>
</dbReference>